<protein>
    <submittedName>
        <fullName evidence="9">Cytochrome c biogenesis protein ResB</fullName>
    </submittedName>
</protein>
<comment type="caution">
    <text evidence="9">The sequence shown here is derived from an EMBL/GenBank/DDBJ whole genome shotgun (WGS) entry which is preliminary data.</text>
</comment>
<feature type="transmembrane region" description="Helical" evidence="7">
    <location>
        <begin position="94"/>
        <end position="114"/>
    </location>
</feature>
<keyword evidence="5 7" id="KW-0472">Membrane</keyword>
<sequence>MTDLRDRATTSAPDTPPRRPNPLLALLRNSWRQLTSMRTALVLLFLLAVAAIPGSLLPQRGVNIEKVNAWQVDHPDLFPVLNRIGAFEVFASPWFSAIYVLLFTSLVGCIVPRVRDHLRALRTPPPDGPRRLDRLPQHAVLSDPAGTTAAGTDPAGTAAEAGSTAPAGAVAAPGDPVTAERLTEIAALLRRRRWRVVVRGTTVAAEKGYLKETGNLVFHLSLIVVLVGVALGSWYGWHGNKLLVAGPDKAFCSTLQQYDESGLGPRVDDTDLAPFCLELTDFQARYLPTGQPEWFKASVKVDQDGGPARAADFSVNSPLRLDRANVYLLGHGYAPVIRYTDRNGESQTRVAPFLTNDGMLTSQGVAPFPDVNLDPRTGARDLNQQVAFEGLYLPTAPDSPPYIRSTYPAERSPLLTLIAFRGNLGLEAGIPGSVYQLDQRQVTSGKLKQIGTKALRPGEAWKLDDGTTVEFLGTRQYVTLAVRYDPSEGIVLAGAVVLLAGLMLSLTGRRRRVWFRAIPANPAGPGPAPEGGSTTGRSSLIEAGGLPRTDYSGFADEFAQLVAAVERGGAPPEAPHEEEKN</sequence>
<dbReference type="Pfam" id="PF05140">
    <property type="entry name" value="ResB"/>
    <property type="match status" value="1"/>
</dbReference>
<comment type="subcellular location">
    <subcellularLocation>
        <location evidence="1">Membrane</location>
        <topology evidence="1">Multi-pass membrane protein</topology>
    </subcellularLocation>
</comment>
<feature type="transmembrane region" description="Helical" evidence="7">
    <location>
        <begin position="40"/>
        <end position="57"/>
    </location>
</feature>
<feature type="region of interest" description="Disordered" evidence="6">
    <location>
        <begin position="519"/>
        <end position="544"/>
    </location>
</feature>
<name>A0ABV8KRY8_9ACTN</name>
<feature type="domain" description="ResB-like" evidence="8">
    <location>
        <begin position="37"/>
        <end position="559"/>
    </location>
</feature>
<keyword evidence="2 7" id="KW-0812">Transmembrane</keyword>
<dbReference type="InterPro" id="IPR007816">
    <property type="entry name" value="ResB-like_domain"/>
</dbReference>
<accession>A0ABV8KRY8</accession>
<gene>
    <name evidence="9" type="ORF">ACFOX0_23395</name>
</gene>
<evidence type="ECO:0000256" key="7">
    <source>
        <dbReference type="SAM" id="Phobius"/>
    </source>
</evidence>
<evidence type="ECO:0000256" key="1">
    <source>
        <dbReference type="ARBA" id="ARBA00004141"/>
    </source>
</evidence>
<evidence type="ECO:0000256" key="4">
    <source>
        <dbReference type="ARBA" id="ARBA00022989"/>
    </source>
</evidence>
<feature type="region of interest" description="Disordered" evidence="6">
    <location>
        <begin position="143"/>
        <end position="174"/>
    </location>
</feature>
<evidence type="ECO:0000256" key="6">
    <source>
        <dbReference type="SAM" id="MobiDB-lite"/>
    </source>
</evidence>
<keyword evidence="4 7" id="KW-1133">Transmembrane helix</keyword>
<organism evidence="9 10">
    <name type="scientific">Micromonospora zhanjiangensis</name>
    <dbReference type="NCBI Taxonomy" id="1522057"/>
    <lineage>
        <taxon>Bacteria</taxon>
        <taxon>Bacillati</taxon>
        <taxon>Actinomycetota</taxon>
        <taxon>Actinomycetes</taxon>
        <taxon>Micromonosporales</taxon>
        <taxon>Micromonosporaceae</taxon>
        <taxon>Micromonospora</taxon>
    </lineage>
</organism>
<evidence type="ECO:0000256" key="5">
    <source>
        <dbReference type="ARBA" id="ARBA00023136"/>
    </source>
</evidence>
<dbReference type="PANTHER" id="PTHR31566:SF0">
    <property type="entry name" value="CYTOCHROME C BIOGENESIS PROTEIN CCS1, CHLOROPLASTIC"/>
    <property type="match status" value="1"/>
</dbReference>
<keyword evidence="3" id="KW-0201">Cytochrome c-type biogenesis</keyword>
<dbReference type="InterPro" id="IPR023494">
    <property type="entry name" value="Cyt_c_bgen_Ccs1/CcsB/ResB"/>
</dbReference>
<evidence type="ECO:0000313" key="10">
    <source>
        <dbReference type="Proteomes" id="UP001595868"/>
    </source>
</evidence>
<feature type="region of interest" description="Disordered" evidence="6">
    <location>
        <begin position="1"/>
        <end position="20"/>
    </location>
</feature>
<evidence type="ECO:0000259" key="8">
    <source>
        <dbReference type="Pfam" id="PF05140"/>
    </source>
</evidence>
<dbReference type="EMBL" id="JBHSBN010000019">
    <property type="protein sequence ID" value="MFC4108863.1"/>
    <property type="molecule type" value="Genomic_DNA"/>
</dbReference>
<keyword evidence="10" id="KW-1185">Reference proteome</keyword>
<dbReference type="RefSeq" id="WP_377549648.1">
    <property type="nucleotide sequence ID" value="NZ_JBHSBN010000019.1"/>
</dbReference>
<evidence type="ECO:0000256" key="2">
    <source>
        <dbReference type="ARBA" id="ARBA00022692"/>
    </source>
</evidence>
<reference evidence="10" key="1">
    <citation type="journal article" date="2019" name="Int. J. Syst. Evol. Microbiol.">
        <title>The Global Catalogue of Microorganisms (GCM) 10K type strain sequencing project: providing services to taxonomists for standard genome sequencing and annotation.</title>
        <authorList>
            <consortium name="The Broad Institute Genomics Platform"/>
            <consortium name="The Broad Institute Genome Sequencing Center for Infectious Disease"/>
            <person name="Wu L."/>
            <person name="Ma J."/>
        </authorList>
    </citation>
    <scope>NUCLEOTIDE SEQUENCE [LARGE SCALE GENOMIC DNA]</scope>
    <source>
        <strain evidence="10">2902at01</strain>
    </source>
</reference>
<evidence type="ECO:0000256" key="3">
    <source>
        <dbReference type="ARBA" id="ARBA00022748"/>
    </source>
</evidence>
<evidence type="ECO:0000313" key="9">
    <source>
        <dbReference type="EMBL" id="MFC4108863.1"/>
    </source>
</evidence>
<feature type="transmembrane region" description="Helical" evidence="7">
    <location>
        <begin position="216"/>
        <end position="237"/>
    </location>
</feature>
<proteinExistence type="predicted"/>
<dbReference type="PANTHER" id="PTHR31566">
    <property type="entry name" value="CYTOCHROME C BIOGENESIS PROTEIN CCS1, CHLOROPLASTIC"/>
    <property type="match status" value="1"/>
</dbReference>
<dbReference type="Proteomes" id="UP001595868">
    <property type="component" value="Unassembled WGS sequence"/>
</dbReference>
<feature type="transmembrane region" description="Helical" evidence="7">
    <location>
        <begin position="489"/>
        <end position="506"/>
    </location>
</feature>